<reference evidence="1" key="1">
    <citation type="submission" date="2019-10" db="EMBL/GenBank/DDBJ databases">
        <title>Conservation and host-specific expression of non-tandemly repeated heterogenous ribosome RNA gene in arbuscular mycorrhizal fungi.</title>
        <authorList>
            <person name="Maeda T."/>
            <person name="Kobayashi Y."/>
            <person name="Nakagawa T."/>
            <person name="Ezawa T."/>
            <person name="Yamaguchi K."/>
            <person name="Bino T."/>
            <person name="Nishimoto Y."/>
            <person name="Shigenobu S."/>
            <person name="Kawaguchi M."/>
        </authorList>
    </citation>
    <scope>NUCLEOTIDE SEQUENCE</scope>
    <source>
        <strain evidence="1">HR1</strain>
    </source>
</reference>
<organism evidence="1 2">
    <name type="scientific">Rhizophagus clarus</name>
    <dbReference type="NCBI Taxonomy" id="94130"/>
    <lineage>
        <taxon>Eukaryota</taxon>
        <taxon>Fungi</taxon>
        <taxon>Fungi incertae sedis</taxon>
        <taxon>Mucoromycota</taxon>
        <taxon>Glomeromycotina</taxon>
        <taxon>Glomeromycetes</taxon>
        <taxon>Glomerales</taxon>
        <taxon>Glomeraceae</taxon>
        <taxon>Rhizophagus</taxon>
    </lineage>
</organism>
<protein>
    <submittedName>
        <fullName evidence="1">Uncharacterized protein</fullName>
    </submittedName>
</protein>
<comment type="caution">
    <text evidence="1">The sequence shown here is derived from an EMBL/GenBank/DDBJ whole genome shotgun (WGS) entry which is preliminary data.</text>
</comment>
<evidence type="ECO:0000313" key="2">
    <source>
        <dbReference type="Proteomes" id="UP000615446"/>
    </source>
</evidence>
<accession>A0A8H3KUC5</accession>
<dbReference type="EMBL" id="BLAL01000013">
    <property type="protein sequence ID" value="GES75039.1"/>
    <property type="molecule type" value="Genomic_DNA"/>
</dbReference>
<evidence type="ECO:0000313" key="1">
    <source>
        <dbReference type="EMBL" id="GES75039.1"/>
    </source>
</evidence>
<dbReference type="AlphaFoldDB" id="A0A8H3KUC5"/>
<sequence length="128" mass="14795">MNLNNNHTNLPMEPNESSFAQLQIFNNECVQHNLNDNTGGSNINLSTLNINTINTETFTSQNTTFEFYFHLPNDTHIYRIQQRAQQPVQQQSFDAARTQDTSQMYLETTSIGNISNNMQCMYGIFWSF</sequence>
<name>A0A8H3KUC5_9GLOM</name>
<gene>
    <name evidence="1" type="ORF">RCL2_000249400</name>
</gene>
<dbReference type="Proteomes" id="UP000615446">
    <property type="component" value="Unassembled WGS sequence"/>
</dbReference>
<proteinExistence type="predicted"/>